<protein>
    <recommendedName>
        <fullName evidence="1">Antirepressor protein ant N-terminal domain-containing protein</fullName>
    </recommendedName>
</protein>
<dbReference type="Pfam" id="PF10547">
    <property type="entry name" value="P22_AR_N"/>
    <property type="match status" value="1"/>
</dbReference>
<dbReference type="RefSeq" id="WP_164188205.1">
    <property type="nucleotide sequence ID" value="NZ_JAAGMR010000145.1"/>
</dbReference>
<evidence type="ECO:0000313" key="3">
    <source>
        <dbReference type="Proteomes" id="UP000470520"/>
    </source>
</evidence>
<evidence type="ECO:0000313" key="2">
    <source>
        <dbReference type="EMBL" id="NEB92405.1"/>
    </source>
</evidence>
<reference evidence="2 3" key="1">
    <citation type="submission" date="2020-01" db="EMBL/GenBank/DDBJ databases">
        <title>Insect and environment-associated Actinomycetes.</title>
        <authorList>
            <person name="Currrie C."/>
            <person name="Chevrette M."/>
            <person name="Carlson C."/>
            <person name="Stubbendieck R."/>
            <person name="Wendt-Pienkowski E."/>
        </authorList>
    </citation>
    <scope>NUCLEOTIDE SEQUENCE [LARGE SCALE GENOMIC DNA]</scope>
    <source>
        <strain evidence="2 3">SID7754</strain>
    </source>
</reference>
<dbReference type="EMBL" id="JAAGMR010000145">
    <property type="protein sequence ID" value="NEB92405.1"/>
    <property type="molecule type" value="Genomic_DNA"/>
</dbReference>
<evidence type="ECO:0000259" key="1">
    <source>
        <dbReference type="Pfam" id="PF10547"/>
    </source>
</evidence>
<organism evidence="2 3">
    <name type="scientific">Streptomyces bauhiniae</name>
    <dbReference type="NCBI Taxonomy" id="2340725"/>
    <lineage>
        <taxon>Bacteria</taxon>
        <taxon>Bacillati</taxon>
        <taxon>Actinomycetota</taxon>
        <taxon>Actinomycetes</taxon>
        <taxon>Kitasatosporales</taxon>
        <taxon>Streptomycetaceae</taxon>
        <taxon>Streptomyces</taxon>
    </lineage>
</organism>
<proteinExistence type="predicted"/>
<dbReference type="AlphaFoldDB" id="A0A7K3QRF1"/>
<name>A0A7K3QRF1_9ACTN</name>
<sequence length="254" mass="28102">MSTILAATSDPVGIQPVATIDTFDFHGHQAAVLANEHGHWIFPGQLCGFMGIDANAQRQRITRKHWSQGWTCETHVHLPADDRARTHFLLHERRLATWLGSIDTSRIKDPTTRTEVEQHQTEFADALADYLTKGAAINPRINPQPADDLALLEGMVQAIRADRQRIAAVEQAQAVTAAKVAAIEGRHDEFTALGYAKLNDLPTGRTYLQRVGVKASAFMRAEGRTPHRRQDATFGEINVYPVAVLERAFAAVPE</sequence>
<comment type="caution">
    <text evidence="2">The sequence shown here is derived from an EMBL/GenBank/DDBJ whole genome shotgun (WGS) entry which is preliminary data.</text>
</comment>
<dbReference type="InterPro" id="IPR018875">
    <property type="entry name" value="Antirepressor_Ant_N"/>
</dbReference>
<gene>
    <name evidence="2" type="ORF">G3I21_11860</name>
</gene>
<dbReference type="Proteomes" id="UP000470520">
    <property type="component" value="Unassembled WGS sequence"/>
</dbReference>
<feature type="domain" description="Antirepressor protein ant N-terminal" evidence="1">
    <location>
        <begin position="24"/>
        <end position="136"/>
    </location>
</feature>
<accession>A0A7K3QRF1</accession>